<dbReference type="HAMAP" id="MF_02080">
    <property type="entry name" value="FtsI_transpept"/>
    <property type="match status" value="1"/>
</dbReference>
<comment type="catalytic activity">
    <reaction evidence="16">
        <text>Preferential cleavage: (Ac)2-L-Lys-D-Ala-|-D-Ala. Also transpeptidation of peptidyl-alanyl moieties that are N-acyl substituents of D-alanine.</text>
        <dbReference type="EC" id="3.4.16.4"/>
    </reaction>
</comment>
<dbReference type="Gene3D" id="1.10.150.770">
    <property type="match status" value="1"/>
</dbReference>
<keyword evidence="12 16" id="KW-0472">Membrane</keyword>
<evidence type="ECO:0000256" key="1">
    <source>
        <dbReference type="ARBA" id="ARBA00004370"/>
    </source>
</evidence>
<dbReference type="InterPro" id="IPR037532">
    <property type="entry name" value="FtsI_transpept"/>
</dbReference>
<dbReference type="GO" id="GO:0009002">
    <property type="term" value="F:serine-type D-Ala-D-Ala carboxypeptidase activity"/>
    <property type="evidence" value="ECO:0007669"/>
    <property type="project" value="UniProtKB-UniRule"/>
</dbReference>
<dbReference type="InterPro" id="IPR036138">
    <property type="entry name" value="PBP_dimer_sf"/>
</dbReference>
<dbReference type="GO" id="GO:0008955">
    <property type="term" value="F:peptidoglycan glycosyltransferase activity"/>
    <property type="evidence" value="ECO:0007669"/>
    <property type="project" value="InterPro"/>
</dbReference>
<dbReference type="GO" id="GO:0008658">
    <property type="term" value="F:penicillin binding"/>
    <property type="evidence" value="ECO:0007669"/>
    <property type="project" value="InterPro"/>
</dbReference>
<organism evidence="19 20">
    <name type="scientific">Caballeronia pedi</name>
    <dbReference type="NCBI Taxonomy" id="1777141"/>
    <lineage>
        <taxon>Bacteria</taxon>
        <taxon>Pseudomonadati</taxon>
        <taxon>Pseudomonadota</taxon>
        <taxon>Betaproteobacteria</taxon>
        <taxon>Burkholderiales</taxon>
        <taxon>Burkholderiaceae</taxon>
        <taxon>Caballeronia</taxon>
    </lineage>
</organism>
<feature type="transmembrane region" description="Helical" evidence="16">
    <location>
        <begin position="32"/>
        <end position="50"/>
    </location>
</feature>
<comment type="caution">
    <text evidence="19">The sequence shown here is derived from an EMBL/GenBank/DDBJ whole genome shotgun (WGS) entry which is preliminary data.</text>
</comment>
<feature type="domain" description="Penicillin-binding protein dimerisation" evidence="18">
    <location>
        <begin position="74"/>
        <end position="217"/>
    </location>
</feature>
<dbReference type="GO" id="GO:0009252">
    <property type="term" value="P:peptidoglycan biosynthetic process"/>
    <property type="evidence" value="ECO:0007669"/>
    <property type="project" value="UniProtKB-UniRule"/>
</dbReference>
<evidence type="ECO:0000256" key="4">
    <source>
        <dbReference type="ARBA" id="ARBA00022618"/>
    </source>
</evidence>
<dbReference type="EMBL" id="FCOE02000005">
    <property type="protein sequence ID" value="SAK53087.1"/>
    <property type="molecule type" value="Genomic_DNA"/>
</dbReference>
<keyword evidence="13 16" id="KW-0717">Septation</keyword>
<evidence type="ECO:0000256" key="2">
    <source>
        <dbReference type="ARBA" id="ARBA00022475"/>
    </source>
</evidence>
<evidence type="ECO:0000259" key="18">
    <source>
        <dbReference type="Pfam" id="PF03717"/>
    </source>
</evidence>
<dbReference type="EC" id="3.4.16.4" evidence="16"/>
<dbReference type="PANTHER" id="PTHR30627">
    <property type="entry name" value="PEPTIDOGLYCAN D,D-TRANSPEPTIDASE"/>
    <property type="match status" value="1"/>
</dbReference>
<accession>A0A158A7M7</accession>
<dbReference type="Gene3D" id="3.40.710.10">
    <property type="entry name" value="DD-peptidase/beta-lactamase superfamily"/>
    <property type="match status" value="1"/>
</dbReference>
<keyword evidence="2 16" id="KW-1003">Cell membrane</keyword>
<feature type="domain" description="Penicillin-binding protein transpeptidase" evidence="17">
    <location>
        <begin position="258"/>
        <end position="553"/>
    </location>
</feature>
<evidence type="ECO:0000256" key="9">
    <source>
        <dbReference type="ARBA" id="ARBA00022960"/>
    </source>
</evidence>
<comment type="function">
    <text evidence="16">Catalyzes cross-linking of the peptidoglycan cell wall at the division septum.</text>
</comment>
<keyword evidence="9 16" id="KW-0133">Cell shape</keyword>
<keyword evidence="3 16" id="KW-0997">Cell inner membrane</keyword>
<keyword evidence="7 16" id="KW-0812">Transmembrane</keyword>
<dbReference type="AlphaFoldDB" id="A0A158A7M7"/>
<dbReference type="GO" id="GO:0071555">
    <property type="term" value="P:cell wall organization"/>
    <property type="evidence" value="ECO:0007669"/>
    <property type="project" value="UniProtKB-KW"/>
</dbReference>
<evidence type="ECO:0000256" key="6">
    <source>
        <dbReference type="ARBA" id="ARBA00022670"/>
    </source>
</evidence>
<evidence type="ECO:0000256" key="13">
    <source>
        <dbReference type="ARBA" id="ARBA00023210"/>
    </source>
</evidence>
<keyword evidence="20" id="KW-1185">Reference proteome</keyword>
<evidence type="ECO:0000256" key="15">
    <source>
        <dbReference type="ARBA" id="ARBA00023316"/>
    </source>
</evidence>
<dbReference type="GO" id="GO:0008360">
    <property type="term" value="P:regulation of cell shape"/>
    <property type="evidence" value="ECO:0007669"/>
    <property type="project" value="UniProtKB-KW"/>
</dbReference>
<dbReference type="GO" id="GO:0006508">
    <property type="term" value="P:proteolysis"/>
    <property type="evidence" value="ECO:0007669"/>
    <property type="project" value="UniProtKB-KW"/>
</dbReference>
<evidence type="ECO:0000256" key="5">
    <source>
        <dbReference type="ARBA" id="ARBA00022645"/>
    </source>
</evidence>
<protein>
    <recommendedName>
        <fullName evidence="16">Peptidoglycan D,D-transpeptidase FtsI</fullName>
        <ecNumber evidence="16">3.4.16.4</ecNumber>
    </recommendedName>
    <alternativeName>
        <fullName evidence="16">Penicillin-binding protein 3</fullName>
        <shortName evidence="16">PBP-3</shortName>
    </alternativeName>
</protein>
<keyword evidence="15 16" id="KW-0961">Cell wall biogenesis/degradation</keyword>
<evidence type="ECO:0000256" key="11">
    <source>
        <dbReference type="ARBA" id="ARBA00022989"/>
    </source>
</evidence>
<evidence type="ECO:0000256" key="3">
    <source>
        <dbReference type="ARBA" id="ARBA00022519"/>
    </source>
</evidence>
<evidence type="ECO:0000256" key="7">
    <source>
        <dbReference type="ARBA" id="ARBA00022692"/>
    </source>
</evidence>
<dbReference type="GO" id="GO:0005886">
    <property type="term" value="C:plasma membrane"/>
    <property type="evidence" value="ECO:0007669"/>
    <property type="project" value="UniProtKB-SubCell"/>
</dbReference>
<evidence type="ECO:0000259" key="17">
    <source>
        <dbReference type="Pfam" id="PF00905"/>
    </source>
</evidence>
<dbReference type="PANTHER" id="PTHR30627:SF1">
    <property type="entry name" value="PEPTIDOGLYCAN D,D-TRANSPEPTIDASE FTSI"/>
    <property type="match status" value="1"/>
</dbReference>
<dbReference type="InterPro" id="IPR001460">
    <property type="entry name" value="PCN-bd_Tpept"/>
</dbReference>
<evidence type="ECO:0000256" key="12">
    <source>
        <dbReference type="ARBA" id="ARBA00023136"/>
    </source>
</evidence>
<keyword evidence="10 16" id="KW-0573">Peptidoglycan synthesis</keyword>
<dbReference type="Gene3D" id="3.90.1310.10">
    <property type="entry name" value="Penicillin-binding protein 2a (Domain 2)"/>
    <property type="match status" value="1"/>
</dbReference>
<gene>
    <name evidence="16" type="primary">ftsI</name>
    <name evidence="19" type="ORF">AWB80_01832</name>
</gene>
<dbReference type="RefSeq" id="WP_061174364.1">
    <property type="nucleotide sequence ID" value="NZ_FCOE02000005.1"/>
</dbReference>
<dbReference type="SUPFAM" id="SSF56601">
    <property type="entry name" value="beta-lactamase/transpeptidase-like"/>
    <property type="match status" value="1"/>
</dbReference>
<comment type="pathway">
    <text evidence="16">Cell wall biogenesis; peptidoglycan biosynthesis.</text>
</comment>
<dbReference type="InterPro" id="IPR012338">
    <property type="entry name" value="Beta-lactam/transpept-like"/>
</dbReference>
<comment type="similarity">
    <text evidence="16">Belongs to the transpeptidase family. FtsI subfamily.</text>
</comment>
<dbReference type="OrthoDB" id="9789078at2"/>
<dbReference type="SUPFAM" id="SSF56519">
    <property type="entry name" value="Penicillin binding protein dimerisation domain"/>
    <property type="match status" value="1"/>
</dbReference>
<keyword evidence="8 16" id="KW-0378">Hydrolase</keyword>
<evidence type="ECO:0000313" key="20">
    <source>
        <dbReference type="Proteomes" id="UP000054911"/>
    </source>
</evidence>
<dbReference type="Gene3D" id="3.30.450.330">
    <property type="match status" value="1"/>
</dbReference>
<feature type="active site" description="Acyl-ester intermediate" evidence="16">
    <location>
        <position position="305"/>
    </location>
</feature>
<name>A0A158A7M7_9BURK</name>
<evidence type="ECO:0000256" key="16">
    <source>
        <dbReference type="HAMAP-Rule" id="MF_02080"/>
    </source>
</evidence>
<dbReference type="GO" id="GO:0043093">
    <property type="term" value="P:FtsZ-dependent cytokinesis"/>
    <property type="evidence" value="ECO:0007669"/>
    <property type="project" value="UniProtKB-UniRule"/>
</dbReference>
<dbReference type="InterPro" id="IPR050515">
    <property type="entry name" value="Beta-lactam/transpept"/>
</dbReference>
<dbReference type="STRING" id="1777141.AWB80_01832"/>
<dbReference type="GO" id="GO:0000917">
    <property type="term" value="P:division septum assembly"/>
    <property type="evidence" value="ECO:0007669"/>
    <property type="project" value="UniProtKB-KW"/>
</dbReference>
<dbReference type="Pfam" id="PF00905">
    <property type="entry name" value="Transpeptidase"/>
    <property type="match status" value="1"/>
</dbReference>
<dbReference type="InterPro" id="IPR005311">
    <property type="entry name" value="PBP_dimer"/>
</dbReference>
<dbReference type="UniPathway" id="UPA00219"/>
<dbReference type="Proteomes" id="UP000054911">
    <property type="component" value="Unassembled WGS sequence"/>
</dbReference>
<sequence length="567" mass="61326">MFKKKTRGGSDFQTHHRSTVLVNRLPAWRSRFVLIGVTAAFLTLAGRALWVQVIDHKFYIGEGQKRYQRTLALSATRGRIVDRNGAMLAVSLATYEVWATPKLFDGDHGNEIARLLDMPPKDLQRRIDGSRAFVLLKRQVEAETAERIAQIGRAGITLAPDTKRFYPEGESAAHVVGFTNNEDHGQEGVELAADARLTGEAGQREVIRDRLGRVISQIGEPALPQNGETIQLTIDRRIQQLAHTQLKAAIVKHKARAGSVVVLDAKNGEVLALANYPSFDPNDRARLTGEQLRNRALTDTFEPGSTIKPLVAALSIDLGKVRPDTRIDTGPGTFKLGPNVIHDTSNHGVITVAEAVQMSSNVALTKLALQLPAQTIWDKYREYGIGRAPELTFPGAATGRLRSPERWKPIEQATMAYGYGLSLSLVQIAQIYTAYAGDGRFHPATLIQGETRRDSPQVTKPATAKAVRSMLELATGDHGTGHAAAVEGYRVGGKTGTARKQVGRSYAANKYRASFVGIAPMSDPRVIVAVMIDEPTGGTYYGGTVAGPVFSGIVGAALPLLGVPPDA</sequence>
<keyword evidence="4 16" id="KW-0132">Cell division</keyword>
<keyword evidence="14 16" id="KW-0131">Cell cycle</keyword>
<keyword evidence="6 16" id="KW-0645">Protease</keyword>
<comment type="subcellular location">
    <subcellularLocation>
        <location evidence="16">Cell inner membrane</location>
        <topology evidence="16">Single-pass membrane protein</topology>
    </subcellularLocation>
    <subcellularLocation>
        <location evidence="1">Membrane</location>
    </subcellularLocation>
</comment>
<keyword evidence="5 16" id="KW-0121">Carboxypeptidase</keyword>
<dbReference type="Pfam" id="PF03717">
    <property type="entry name" value="PBP_dimer"/>
    <property type="match status" value="1"/>
</dbReference>
<evidence type="ECO:0000313" key="19">
    <source>
        <dbReference type="EMBL" id="SAK53087.1"/>
    </source>
</evidence>
<evidence type="ECO:0000256" key="10">
    <source>
        <dbReference type="ARBA" id="ARBA00022984"/>
    </source>
</evidence>
<reference evidence="19" key="1">
    <citation type="submission" date="2016-01" db="EMBL/GenBank/DDBJ databases">
        <authorList>
            <person name="Peeters C."/>
        </authorList>
    </citation>
    <scope>NUCLEOTIDE SEQUENCE [LARGE SCALE GENOMIC DNA]</scope>
    <source>
        <strain evidence="19">LMG 29323</strain>
    </source>
</reference>
<evidence type="ECO:0000256" key="14">
    <source>
        <dbReference type="ARBA" id="ARBA00023306"/>
    </source>
</evidence>
<keyword evidence="11 16" id="KW-1133">Transmembrane helix</keyword>
<proteinExistence type="inferred from homology"/>
<evidence type="ECO:0000256" key="8">
    <source>
        <dbReference type="ARBA" id="ARBA00022801"/>
    </source>
</evidence>